<dbReference type="PANTHER" id="PTHR12411">
    <property type="entry name" value="CYSTEINE PROTEASE FAMILY C1-RELATED"/>
    <property type="match status" value="1"/>
</dbReference>
<dbReference type="GO" id="GO:0004197">
    <property type="term" value="F:cysteine-type endopeptidase activity"/>
    <property type="evidence" value="ECO:0007669"/>
    <property type="project" value="InterPro"/>
</dbReference>
<feature type="chain" id="PRO_5038276916" evidence="8">
    <location>
        <begin position="29"/>
        <end position="363"/>
    </location>
</feature>
<evidence type="ECO:0000259" key="9">
    <source>
        <dbReference type="SMART" id="SM00645"/>
    </source>
</evidence>
<evidence type="ECO:0000256" key="4">
    <source>
        <dbReference type="ARBA" id="ARBA00022801"/>
    </source>
</evidence>
<keyword evidence="12" id="KW-1185">Reference proteome</keyword>
<organism evidence="11 12">
    <name type="scientific">Dermatophagoides farinae</name>
    <name type="common">American house dust mite</name>
    <dbReference type="NCBI Taxonomy" id="6954"/>
    <lineage>
        <taxon>Eukaryota</taxon>
        <taxon>Metazoa</taxon>
        <taxon>Ecdysozoa</taxon>
        <taxon>Arthropoda</taxon>
        <taxon>Chelicerata</taxon>
        <taxon>Arachnida</taxon>
        <taxon>Acari</taxon>
        <taxon>Acariformes</taxon>
        <taxon>Sarcoptiformes</taxon>
        <taxon>Astigmata</taxon>
        <taxon>Psoroptidia</taxon>
        <taxon>Analgoidea</taxon>
        <taxon>Pyroglyphidae</taxon>
        <taxon>Dermatophagoidinae</taxon>
        <taxon>Dermatophagoides</taxon>
    </lineage>
</organism>
<dbReference type="OrthoDB" id="640249at2759"/>
<dbReference type="PRINTS" id="PR00705">
    <property type="entry name" value="PAPAIN"/>
</dbReference>
<comment type="similarity">
    <text evidence="1">Belongs to the peptidase C1 family.</text>
</comment>
<dbReference type="InterPro" id="IPR038765">
    <property type="entry name" value="Papain-like_cys_pep_sf"/>
</dbReference>
<evidence type="ECO:0000256" key="1">
    <source>
        <dbReference type="ARBA" id="ARBA00008455"/>
    </source>
</evidence>
<keyword evidence="6" id="KW-0865">Zymogen</keyword>
<gene>
    <name evidence="11" type="ORF">DERF_010002</name>
    <name evidence="10" type="ORF">HUG17_0061</name>
</gene>
<keyword evidence="2" id="KW-0645">Protease</keyword>
<evidence type="ECO:0000256" key="6">
    <source>
        <dbReference type="ARBA" id="ARBA00023145"/>
    </source>
</evidence>
<dbReference type="FunFam" id="3.90.70.10:FF:000031">
    <property type="entry name" value="Cathepsin B"/>
    <property type="match status" value="1"/>
</dbReference>
<dbReference type="InterPro" id="IPR025660">
    <property type="entry name" value="Pept_his_AS"/>
</dbReference>
<evidence type="ECO:0000256" key="7">
    <source>
        <dbReference type="ARBA" id="ARBA00023157"/>
    </source>
</evidence>
<dbReference type="InterPro" id="IPR012599">
    <property type="entry name" value="Propeptide_C1A"/>
</dbReference>
<keyword evidence="4" id="KW-0378">Hydrolase</keyword>
<feature type="signal peptide" evidence="8">
    <location>
        <begin position="1"/>
        <end position="28"/>
    </location>
</feature>
<dbReference type="InterPro" id="IPR013128">
    <property type="entry name" value="Peptidase_C1A"/>
</dbReference>
<dbReference type="InterPro" id="IPR000169">
    <property type="entry name" value="Pept_cys_AS"/>
</dbReference>
<dbReference type="CDD" id="cd02620">
    <property type="entry name" value="Peptidase_C1A_CathepsinB"/>
    <property type="match status" value="1"/>
</dbReference>
<keyword evidence="5" id="KW-0788">Thiol protease</keyword>
<comment type="caution">
    <text evidence="11">The sequence shown here is derived from an EMBL/GenBank/DDBJ whole genome shotgun (WGS) entry which is preliminary data.</text>
</comment>
<proteinExistence type="inferred from homology"/>
<dbReference type="InterPro" id="IPR000668">
    <property type="entry name" value="Peptidase_C1A_C"/>
</dbReference>
<evidence type="ECO:0000313" key="10">
    <source>
        <dbReference type="EMBL" id="KAH7644523.1"/>
    </source>
</evidence>
<evidence type="ECO:0000256" key="5">
    <source>
        <dbReference type="ARBA" id="ARBA00022807"/>
    </source>
</evidence>
<feature type="domain" description="Peptidase C1A papain C-terminal" evidence="9">
    <location>
        <begin position="107"/>
        <end position="357"/>
    </location>
</feature>
<sequence>MLRHHNRYRFMIGAILLVVQWSIHVCQSQEILEFEKRNHIPDDEFDFLSDDYIDFINKQLNTSWRAGRNFDSDASKIYIQGLMGTLPTPEHLKLPKLYHRIDDDERLPDEFDSRKKWPKCKTINEIRDQGPCGSCWAFGAAEAMSDRVCIGSNGRINVELSPEDLVSCCHDCGAGCNGGFPAAAWSYFVHNGLVSGGLYGNHHTCQPYVFAPCEHHMKGKRPPCSDIQPTPKCQNKCDKFYNHTYNDDKHYGRKAYSLTSNPEHIMKDIMVNGPVEADFSVYEDFLQYKSGVYQRHSHKFLGGHAIRILGWGIDANSKLPYWLCANSWNTDWGEAGFFRMLRGHNECDIEEDINAGIARISKF</sequence>
<keyword evidence="7" id="KW-1015">Disulfide bond</keyword>
<reference evidence="11" key="1">
    <citation type="submission" date="2013-05" db="EMBL/GenBank/DDBJ databases">
        <authorList>
            <person name="Yim A.K.Y."/>
            <person name="Chan T.F."/>
            <person name="Ji K.M."/>
            <person name="Liu X.Y."/>
            <person name="Zhou J.W."/>
            <person name="Li R.Q."/>
            <person name="Yang K.Y."/>
            <person name="Li J."/>
            <person name="Li M."/>
            <person name="Law P.T.W."/>
            <person name="Wu Y.L."/>
            <person name="Cai Z.L."/>
            <person name="Qin H."/>
            <person name="Bao Y."/>
            <person name="Leung R.K.K."/>
            <person name="Ng P.K.S."/>
            <person name="Zou J."/>
            <person name="Zhong X.J."/>
            <person name="Ran P.X."/>
            <person name="Zhong N.S."/>
            <person name="Liu Z.G."/>
            <person name="Tsui S.K.W."/>
        </authorList>
    </citation>
    <scope>NUCLEOTIDE SEQUENCE</scope>
    <source>
        <strain evidence="11">Derf</strain>
        <tissue evidence="11">Whole organism</tissue>
    </source>
</reference>
<dbReference type="SUPFAM" id="SSF54001">
    <property type="entry name" value="Cysteine proteinases"/>
    <property type="match status" value="1"/>
</dbReference>
<dbReference type="PROSITE" id="PS00639">
    <property type="entry name" value="THIOL_PROTEASE_HIS"/>
    <property type="match status" value="1"/>
</dbReference>
<dbReference type="Pfam" id="PF00112">
    <property type="entry name" value="Peptidase_C1"/>
    <property type="match status" value="1"/>
</dbReference>
<reference evidence="11" key="4">
    <citation type="journal article" date="2022" name="Res Sq">
        <title>Comparative Genomics Reveals Insights into the Divergent Evolution of Astigmatic Mites and Household Pest Adaptations.</title>
        <authorList>
            <person name="Xiong Q."/>
            <person name="Wan A.T.-Y."/>
            <person name="Liu X.-Y."/>
            <person name="Fung C.S.-H."/>
            <person name="Xiao X."/>
            <person name="Malainual N."/>
            <person name="Hou J."/>
            <person name="Wang L."/>
            <person name="Wang M."/>
            <person name="Yang K."/>
            <person name="Cui Y."/>
            <person name="Leung E."/>
            <person name="Nong W."/>
            <person name="Shin S.-K."/>
            <person name="Au S."/>
            <person name="Jeong K.Y."/>
            <person name="Chew F.T."/>
            <person name="Hui J."/>
            <person name="Leung T.F."/>
            <person name="Tungtrongchitr A."/>
            <person name="Zhong N."/>
            <person name="Liu Z."/>
            <person name="Tsui S."/>
        </authorList>
    </citation>
    <scope>NUCLEOTIDE SEQUENCE</scope>
    <source>
        <strain evidence="11">Derf</strain>
        <tissue evidence="11">Whole organism</tissue>
    </source>
</reference>
<dbReference type="SMART" id="SM00645">
    <property type="entry name" value="Pept_C1"/>
    <property type="match status" value="1"/>
</dbReference>
<dbReference type="EMBL" id="SDOV01000001">
    <property type="protein sequence ID" value="KAH7644523.1"/>
    <property type="molecule type" value="Genomic_DNA"/>
</dbReference>
<name>A0A922HV14_DERFA</name>
<keyword evidence="3 8" id="KW-0732">Signal</keyword>
<dbReference type="PROSITE" id="PS00640">
    <property type="entry name" value="THIOL_PROTEASE_ASN"/>
    <property type="match status" value="1"/>
</dbReference>
<evidence type="ECO:0000256" key="3">
    <source>
        <dbReference type="ARBA" id="ARBA00022729"/>
    </source>
</evidence>
<accession>A0A922HV14</accession>
<dbReference type="Proteomes" id="UP000790347">
    <property type="component" value="Unassembled WGS sequence"/>
</dbReference>
<protein>
    <submittedName>
        <fullName evidence="10">Cathepsin b-like</fullName>
    </submittedName>
</protein>
<reference evidence="10" key="2">
    <citation type="submission" date="2020-06" db="EMBL/GenBank/DDBJ databases">
        <authorList>
            <person name="Ji K."/>
            <person name="Li J."/>
        </authorList>
    </citation>
    <scope>NUCLEOTIDE SEQUENCE</scope>
    <source>
        <strain evidence="10">JKM2019</strain>
        <tissue evidence="10">Whole body</tissue>
    </source>
</reference>
<dbReference type="GO" id="GO:0006508">
    <property type="term" value="P:proteolysis"/>
    <property type="evidence" value="ECO:0007669"/>
    <property type="project" value="UniProtKB-KW"/>
</dbReference>
<dbReference type="InterPro" id="IPR025661">
    <property type="entry name" value="Pept_asp_AS"/>
</dbReference>
<evidence type="ECO:0000313" key="11">
    <source>
        <dbReference type="EMBL" id="KAH9511550.1"/>
    </source>
</evidence>
<reference evidence="10" key="3">
    <citation type="journal article" date="2021" name="World Allergy Organ. J.">
        <title>Chromosome-level assembly of Dermatophagoides farinae genome and transcriptome reveals two novel allergens Der f 37 and Der f 39.</title>
        <authorList>
            <person name="Chen J."/>
            <person name="Cai Z."/>
            <person name="Fan D."/>
            <person name="Hu J."/>
            <person name="Hou Y."/>
            <person name="He Y."/>
            <person name="Zhang Z."/>
            <person name="Zhao Z."/>
            <person name="Gao P."/>
            <person name="Hu W."/>
            <person name="Sun J."/>
            <person name="Li J."/>
            <person name="Ji K."/>
        </authorList>
    </citation>
    <scope>NUCLEOTIDE SEQUENCE</scope>
    <source>
        <strain evidence="10">JKM2019</strain>
    </source>
</reference>
<evidence type="ECO:0000256" key="2">
    <source>
        <dbReference type="ARBA" id="ARBA00022670"/>
    </source>
</evidence>
<dbReference type="Proteomes" id="UP000828236">
    <property type="component" value="Unassembled WGS sequence"/>
</dbReference>
<dbReference type="Pfam" id="PF08127">
    <property type="entry name" value="Propeptide_C1"/>
    <property type="match status" value="1"/>
</dbReference>
<dbReference type="Gene3D" id="3.90.70.10">
    <property type="entry name" value="Cysteine proteinases"/>
    <property type="match status" value="1"/>
</dbReference>
<evidence type="ECO:0000256" key="8">
    <source>
        <dbReference type="SAM" id="SignalP"/>
    </source>
</evidence>
<dbReference type="EMBL" id="ASGP02000004">
    <property type="protein sequence ID" value="KAH9511550.1"/>
    <property type="molecule type" value="Genomic_DNA"/>
</dbReference>
<dbReference type="PROSITE" id="PS00139">
    <property type="entry name" value="THIOL_PROTEASE_CYS"/>
    <property type="match status" value="1"/>
</dbReference>
<evidence type="ECO:0000313" key="12">
    <source>
        <dbReference type="Proteomes" id="UP000790347"/>
    </source>
</evidence>
<dbReference type="AlphaFoldDB" id="A0A922HV14"/>